<evidence type="ECO:0008006" key="4">
    <source>
        <dbReference type="Google" id="ProtNLM"/>
    </source>
</evidence>
<dbReference type="Proteomes" id="UP000634179">
    <property type="component" value="Unassembled WGS sequence"/>
</dbReference>
<comment type="caution">
    <text evidence="2">The sequence shown here is derived from an EMBL/GenBank/DDBJ whole genome shotgun (WGS) entry which is preliminary data.</text>
</comment>
<sequence>MLYGMHVSQLTRSTALVMFVPMIGLASWGSWFGSRCISDGCLGVLVAWLAAVATFAVQALLVLPTHAWALKRQGSPASRSYLRWLGASAIAAFLPIVLGWGYLMIFR</sequence>
<evidence type="ECO:0000256" key="1">
    <source>
        <dbReference type="SAM" id="Phobius"/>
    </source>
</evidence>
<protein>
    <recommendedName>
        <fullName evidence="4">Transmembrane protein</fullName>
    </recommendedName>
</protein>
<dbReference type="RefSeq" id="WP_049408617.1">
    <property type="nucleotide sequence ID" value="NZ_JANKBX010000010.1"/>
</dbReference>
<feature type="transmembrane region" description="Helical" evidence="1">
    <location>
        <begin position="40"/>
        <end position="61"/>
    </location>
</feature>
<dbReference type="EMBL" id="JADUOV010000008">
    <property type="protein sequence ID" value="MBH1790699.1"/>
    <property type="molecule type" value="Genomic_DNA"/>
</dbReference>
<name>A0AA40Y6F8_STEMA</name>
<gene>
    <name evidence="2" type="ORF">I5V89_12535</name>
</gene>
<dbReference type="AlphaFoldDB" id="A0AA40Y6F8"/>
<evidence type="ECO:0000313" key="3">
    <source>
        <dbReference type="Proteomes" id="UP000634179"/>
    </source>
</evidence>
<feature type="transmembrane region" description="Helical" evidence="1">
    <location>
        <begin position="15"/>
        <end position="33"/>
    </location>
</feature>
<accession>A0AA40Y6F8</accession>
<organism evidence="2 3">
    <name type="scientific">Stenotrophomonas maltophilia</name>
    <name type="common">Pseudomonas maltophilia</name>
    <name type="synonym">Xanthomonas maltophilia</name>
    <dbReference type="NCBI Taxonomy" id="40324"/>
    <lineage>
        <taxon>Bacteria</taxon>
        <taxon>Pseudomonadati</taxon>
        <taxon>Pseudomonadota</taxon>
        <taxon>Gammaproteobacteria</taxon>
        <taxon>Lysobacterales</taxon>
        <taxon>Lysobacteraceae</taxon>
        <taxon>Stenotrophomonas</taxon>
        <taxon>Stenotrophomonas maltophilia group</taxon>
    </lineage>
</organism>
<keyword evidence="1" id="KW-0472">Membrane</keyword>
<feature type="transmembrane region" description="Helical" evidence="1">
    <location>
        <begin position="81"/>
        <end position="105"/>
    </location>
</feature>
<keyword evidence="1" id="KW-0812">Transmembrane</keyword>
<reference evidence="2" key="1">
    <citation type="submission" date="2020-11" db="EMBL/GenBank/DDBJ databases">
        <title>Enhanced detection system for hospital associated transmission using whole genome sequencing surveillance.</title>
        <authorList>
            <person name="Harrison L.H."/>
            <person name="Van Tyne D."/>
            <person name="Marsh J.W."/>
            <person name="Griffith M.P."/>
            <person name="Snyder D.J."/>
            <person name="Cooper V.S."/>
            <person name="Mustapha M."/>
        </authorList>
    </citation>
    <scope>NUCLEOTIDE SEQUENCE</scope>
    <source>
        <strain evidence="2">STEN00053</strain>
    </source>
</reference>
<keyword evidence="1" id="KW-1133">Transmembrane helix</keyword>
<proteinExistence type="predicted"/>
<evidence type="ECO:0000313" key="2">
    <source>
        <dbReference type="EMBL" id="MBH1790699.1"/>
    </source>
</evidence>